<reference evidence="2 4" key="1">
    <citation type="journal article" date="2016" name="Genome Announc.">
        <title>Complete Genome Sequences of Aerococcus christensenii CCUG 28831T, Aerococcus sanguinicola CCUG 43001T, Aerococcus urinae CCUG 36881T, Aerococcus urinaeequi CCUG 28094T, Aerococcus urinaehominis CCUG 42038 BT, and Aerococcus viridans CCUG 4311T.</title>
        <authorList>
            <person name="Carkaci D."/>
            <person name="Dargis R."/>
            <person name="Nielsen X.C."/>
            <person name="Skovgaard O."/>
            <person name="Fuursted K."/>
            <person name="Christensen J.J."/>
        </authorList>
    </citation>
    <scope>NUCLEOTIDE SEQUENCE [LARGE SCALE GENOMIC DNA]</scope>
    <source>
        <strain evidence="2 4">CCUG43001</strain>
    </source>
</reference>
<reference evidence="3 5" key="3">
    <citation type="submission" date="2017-12" db="EMBL/GenBank/DDBJ databases">
        <title>Phylogenetic diversity of female urinary microbiome.</title>
        <authorList>
            <person name="Thomas-White K."/>
            <person name="Wolfe A.J."/>
        </authorList>
    </citation>
    <scope>NUCLEOTIDE SEQUENCE [LARGE SCALE GENOMIC DNA]</scope>
    <source>
        <strain evidence="3 5">UMB0139</strain>
    </source>
</reference>
<dbReference type="Pfam" id="PF12146">
    <property type="entry name" value="Hydrolase_4"/>
    <property type="match status" value="1"/>
</dbReference>
<keyword evidence="3" id="KW-0378">Hydrolase</keyword>
<dbReference type="RefSeq" id="WP_067971670.1">
    <property type="nucleotide sequence ID" value="NZ_CAJHKM010000003.1"/>
</dbReference>
<dbReference type="SUPFAM" id="SSF53474">
    <property type="entry name" value="alpha/beta-Hydrolases"/>
    <property type="match status" value="1"/>
</dbReference>
<dbReference type="InterPro" id="IPR051044">
    <property type="entry name" value="MAG_DAG_Lipase"/>
</dbReference>
<sequence>MTYQVYTHIPSALKDRPYVPVHAWEVDQPRAILHVVHGMSEHGGRYEKLAHYFNQRGLTVIAHDQLGHGALARKNHSLGYLGAPSRAKNILVADTLAVVRAFKKASLPYILLGNSMGAYVTRLFLKAYSQEIDACILSASHAHVPFIGGLRRALQVLTLRSKRETNLKLHQLIFGQEPVKAKDSPAYQATWRAGQSLKEEPLTGFVFTNAGFQAVLDLAQHASQRNWAQGIRPDLPILILNGGSDPLHFRKNEQERLKAELEKQGLCQVSTKRFPGHGHELFFYNQEEKVFAYIGAWLEKEIL</sequence>
<proteinExistence type="predicted"/>
<dbReference type="GO" id="GO:0016787">
    <property type="term" value="F:hydrolase activity"/>
    <property type="evidence" value="ECO:0007669"/>
    <property type="project" value="UniProtKB-KW"/>
</dbReference>
<keyword evidence="4" id="KW-1185">Reference proteome</keyword>
<accession>A0A109RCT9</accession>
<dbReference type="KEGG" id="asan:AWM72_00605"/>
<protein>
    <submittedName>
        <fullName evidence="3">Alpha/beta hydrolase</fullName>
    </submittedName>
</protein>
<name>A0A109RCT9_9LACT</name>
<evidence type="ECO:0000313" key="4">
    <source>
        <dbReference type="Proteomes" id="UP000069912"/>
    </source>
</evidence>
<dbReference type="EMBL" id="CP014160">
    <property type="protein sequence ID" value="AMB93371.1"/>
    <property type="molecule type" value="Genomic_DNA"/>
</dbReference>
<gene>
    <name evidence="2" type="ORF">AWM72_00605</name>
    <name evidence="3" type="ORF">CYJ28_00240</name>
</gene>
<feature type="domain" description="Serine aminopeptidase S33" evidence="1">
    <location>
        <begin position="28"/>
        <end position="283"/>
    </location>
</feature>
<dbReference type="OrthoDB" id="9806902at2"/>
<evidence type="ECO:0000313" key="3">
    <source>
        <dbReference type="EMBL" id="PKZ23021.1"/>
    </source>
</evidence>
<dbReference type="PANTHER" id="PTHR11614">
    <property type="entry name" value="PHOSPHOLIPASE-RELATED"/>
    <property type="match status" value="1"/>
</dbReference>
<dbReference type="Proteomes" id="UP000069912">
    <property type="component" value="Chromosome"/>
</dbReference>
<dbReference type="GeneID" id="92902572"/>
<dbReference type="AlphaFoldDB" id="A0A109RCT9"/>
<dbReference type="Gene3D" id="3.40.50.1820">
    <property type="entry name" value="alpha/beta hydrolase"/>
    <property type="match status" value="1"/>
</dbReference>
<evidence type="ECO:0000259" key="1">
    <source>
        <dbReference type="Pfam" id="PF12146"/>
    </source>
</evidence>
<evidence type="ECO:0000313" key="2">
    <source>
        <dbReference type="EMBL" id="AMB93371.1"/>
    </source>
</evidence>
<reference evidence="4" key="2">
    <citation type="submission" date="2016-01" db="EMBL/GenBank/DDBJ databases">
        <title>Six Aerococcus type strain genome sequencing and assembly using PacBio and Illumina Hiseq.</title>
        <authorList>
            <person name="Carkaci D."/>
            <person name="Dargis R."/>
            <person name="Nielsen X.C."/>
            <person name="Skovgaard O."/>
            <person name="Fuursted K."/>
            <person name="Christensen J.J."/>
        </authorList>
    </citation>
    <scope>NUCLEOTIDE SEQUENCE [LARGE SCALE GENOMIC DNA]</scope>
    <source>
        <strain evidence="4">CCUG43001</strain>
    </source>
</reference>
<evidence type="ECO:0000313" key="5">
    <source>
        <dbReference type="Proteomes" id="UP000234239"/>
    </source>
</evidence>
<dbReference type="InterPro" id="IPR022742">
    <property type="entry name" value="Hydrolase_4"/>
</dbReference>
<dbReference type="Proteomes" id="UP000234239">
    <property type="component" value="Unassembled WGS sequence"/>
</dbReference>
<dbReference type="InterPro" id="IPR029058">
    <property type="entry name" value="AB_hydrolase_fold"/>
</dbReference>
<dbReference type="EMBL" id="PKGY01000001">
    <property type="protein sequence ID" value="PKZ23021.1"/>
    <property type="molecule type" value="Genomic_DNA"/>
</dbReference>
<organism evidence="2 4">
    <name type="scientific">Aerococcus sanguinicola</name>
    <dbReference type="NCBI Taxonomy" id="119206"/>
    <lineage>
        <taxon>Bacteria</taxon>
        <taxon>Bacillati</taxon>
        <taxon>Bacillota</taxon>
        <taxon>Bacilli</taxon>
        <taxon>Lactobacillales</taxon>
        <taxon>Aerococcaceae</taxon>
        <taxon>Aerococcus</taxon>
    </lineage>
</organism>